<gene>
    <name evidence="2" type="ORF">NTEN_LOCUS2884</name>
</gene>
<evidence type="ECO:0000313" key="2">
    <source>
        <dbReference type="EMBL" id="CAA9996338.1"/>
    </source>
</evidence>
<feature type="region of interest" description="Disordered" evidence="1">
    <location>
        <begin position="120"/>
        <end position="167"/>
    </location>
</feature>
<reference evidence="2 3" key="1">
    <citation type="submission" date="2020-02" db="EMBL/GenBank/DDBJ databases">
        <authorList>
            <person name="Ferguson B K."/>
        </authorList>
    </citation>
    <scope>NUCLEOTIDE SEQUENCE [LARGE SCALE GENOMIC DNA]</scope>
</reference>
<feature type="compositionally biased region" description="Polar residues" evidence="1">
    <location>
        <begin position="147"/>
        <end position="156"/>
    </location>
</feature>
<dbReference type="Proteomes" id="UP000479000">
    <property type="component" value="Unassembled WGS sequence"/>
</dbReference>
<keyword evidence="3" id="KW-1185">Reference proteome</keyword>
<dbReference type="AlphaFoldDB" id="A0A6H5G1U4"/>
<accession>A0A6H5G1U4</accession>
<dbReference type="EMBL" id="CADCXU010004565">
    <property type="protein sequence ID" value="CAA9996338.1"/>
    <property type="molecule type" value="Genomic_DNA"/>
</dbReference>
<feature type="region of interest" description="Disordered" evidence="1">
    <location>
        <begin position="220"/>
        <end position="240"/>
    </location>
</feature>
<proteinExistence type="predicted"/>
<name>A0A6H5G1U4_9HEMI</name>
<protein>
    <submittedName>
        <fullName evidence="2">Uncharacterized protein</fullName>
    </submittedName>
</protein>
<organism evidence="2 3">
    <name type="scientific">Nesidiocoris tenuis</name>
    <dbReference type="NCBI Taxonomy" id="355587"/>
    <lineage>
        <taxon>Eukaryota</taxon>
        <taxon>Metazoa</taxon>
        <taxon>Ecdysozoa</taxon>
        <taxon>Arthropoda</taxon>
        <taxon>Hexapoda</taxon>
        <taxon>Insecta</taxon>
        <taxon>Pterygota</taxon>
        <taxon>Neoptera</taxon>
        <taxon>Paraneoptera</taxon>
        <taxon>Hemiptera</taxon>
        <taxon>Heteroptera</taxon>
        <taxon>Panheteroptera</taxon>
        <taxon>Cimicomorpha</taxon>
        <taxon>Miridae</taxon>
        <taxon>Dicyphina</taxon>
        <taxon>Nesidiocoris</taxon>
    </lineage>
</organism>
<sequence length="409" mass="47213">MEEEAAHRKEQEEARFKAQQDKDMELKKERLKALERRETEVDKILSQESLRSAILDDLHQREIVKGISRSLDAMQVSGSSDRLHKSTEYSASVTTMSARDTGVHTSRGISIVELLDYTPPSVPERTKKPHHSRRSEISRRPDAMTKWNENSSNFASESRRLGKDSPSLTLYESRDDLHTWDRSKAQSWANLNHPVPNYESPTGYRGLRRSMSPLNDLESYYDGTPYPQPQHRTRRSLSPLERSLIQPYTGSARSLASIGSRKHLDELTSARIRPPTPTRTYIPSIPRSKTKEHQNWKQICRERFACRSRVQLSACPASPGLWLIQLYRPVGRLPFTFKWPAVIYPKSPGSTKAYRFPGTRLEFTIWRMAAFSHFCSKVRRQLNRAFTPAAYLGEVEVQSTRLLQYRRVV</sequence>
<evidence type="ECO:0000313" key="3">
    <source>
        <dbReference type="Proteomes" id="UP000479000"/>
    </source>
</evidence>
<feature type="region of interest" description="Disordered" evidence="1">
    <location>
        <begin position="1"/>
        <end position="24"/>
    </location>
</feature>
<evidence type="ECO:0000256" key="1">
    <source>
        <dbReference type="SAM" id="MobiDB-lite"/>
    </source>
</evidence>
<feature type="compositionally biased region" description="Basic and acidic residues" evidence="1">
    <location>
        <begin position="134"/>
        <end position="143"/>
    </location>
</feature>